<dbReference type="InterPro" id="IPR029026">
    <property type="entry name" value="tRNA_m1G_MTases_N"/>
</dbReference>
<dbReference type="Gene3D" id="3.40.1280.10">
    <property type="match status" value="1"/>
</dbReference>
<dbReference type="CDD" id="cd18095">
    <property type="entry name" value="SpoU-like_rRNA-MTase"/>
    <property type="match status" value="1"/>
</dbReference>
<dbReference type="GO" id="GO:0005737">
    <property type="term" value="C:cytoplasm"/>
    <property type="evidence" value="ECO:0007669"/>
    <property type="project" value="UniProtKB-ARBA"/>
</dbReference>
<dbReference type="GO" id="GO:0008173">
    <property type="term" value="F:RNA methyltransferase activity"/>
    <property type="evidence" value="ECO:0007669"/>
    <property type="project" value="InterPro"/>
</dbReference>
<dbReference type="eggNOG" id="COG0566">
    <property type="taxonomic scope" value="Bacteria"/>
</dbReference>
<comment type="caution">
    <text evidence="5">The sequence shown here is derived from an EMBL/GenBank/DDBJ whole genome shotgun (WGS) entry which is preliminary data.</text>
</comment>
<dbReference type="GO" id="GO:0032259">
    <property type="term" value="P:methylation"/>
    <property type="evidence" value="ECO:0007669"/>
    <property type="project" value="UniProtKB-KW"/>
</dbReference>
<dbReference type="InterPro" id="IPR053888">
    <property type="entry name" value="MRM3-like_sub_bind"/>
</dbReference>
<dbReference type="RefSeq" id="WP_006192172.1">
    <property type="nucleotide sequence ID" value="NC_015437.1"/>
</dbReference>
<evidence type="ECO:0000259" key="4">
    <source>
        <dbReference type="SMART" id="SM00967"/>
    </source>
</evidence>
<dbReference type="InterPro" id="IPR013123">
    <property type="entry name" value="SpoU_subst-bd"/>
</dbReference>
<proteinExistence type="inferred from homology"/>
<dbReference type="GO" id="GO:0006396">
    <property type="term" value="P:RNA processing"/>
    <property type="evidence" value="ECO:0007669"/>
    <property type="project" value="InterPro"/>
</dbReference>
<reference evidence="5 6" key="1">
    <citation type="submission" date="2009-09" db="EMBL/GenBank/DDBJ databases">
        <authorList>
            <person name="Weinstock G."/>
            <person name="Sodergren E."/>
            <person name="Clifton S."/>
            <person name="Fulton L."/>
            <person name="Fulton B."/>
            <person name="Courtney L."/>
            <person name="Fronick C."/>
            <person name="Harrison M."/>
            <person name="Strong C."/>
            <person name="Farmer C."/>
            <person name="Delahaunty K."/>
            <person name="Markovic C."/>
            <person name="Hall O."/>
            <person name="Minx P."/>
            <person name="Tomlinson C."/>
            <person name="Mitreva M."/>
            <person name="Nelson J."/>
            <person name="Hou S."/>
            <person name="Wollam A."/>
            <person name="Pepin K.H."/>
            <person name="Johnson M."/>
            <person name="Bhonagiri V."/>
            <person name="Nash W.E."/>
            <person name="Warren W."/>
            <person name="Chinwalla A."/>
            <person name="Mardis E.R."/>
            <person name="Wilson R.K."/>
        </authorList>
    </citation>
    <scope>NUCLEOTIDE SEQUENCE [LARGE SCALE GENOMIC DNA]</scope>
    <source>
        <strain evidence="6">ATCC 35185 / DSM 20758 / VPI D19B-28</strain>
    </source>
</reference>
<dbReference type="PANTHER" id="PTHR43191">
    <property type="entry name" value="RRNA METHYLTRANSFERASE 3"/>
    <property type="match status" value="1"/>
</dbReference>
<dbReference type="PANTHER" id="PTHR43191:SF2">
    <property type="entry name" value="RRNA METHYLTRANSFERASE 3, MITOCHONDRIAL"/>
    <property type="match status" value="1"/>
</dbReference>
<dbReference type="SUPFAM" id="SSF75217">
    <property type="entry name" value="alpha/beta knot"/>
    <property type="match status" value="1"/>
</dbReference>
<dbReference type="Pfam" id="PF22435">
    <property type="entry name" value="MRM3-like_sub_bind"/>
    <property type="match status" value="1"/>
</dbReference>
<dbReference type="InterPro" id="IPR029028">
    <property type="entry name" value="Alpha/beta_knot_MTases"/>
</dbReference>
<name>C9LUE4_SELS3</name>
<dbReference type="AlphaFoldDB" id="C9LUE4"/>
<keyword evidence="2 5" id="KW-0489">Methyltransferase</keyword>
<dbReference type="Pfam" id="PF00588">
    <property type="entry name" value="SpoU_methylase"/>
    <property type="match status" value="1"/>
</dbReference>
<dbReference type="Gene3D" id="3.30.1330.30">
    <property type="match status" value="1"/>
</dbReference>
<dbReference type="InterPro" id="IPR001537">
    <property type="entry name" value="SpoU_MeTrfase"/>
</dbReference>
<comment type="similarity">
    <text evidence="1">Belongs to the class IV-like SAM-binding methyltransferase superfamily. RNA methyltransferase TrmH family.</text>
</comment>
<dbReference type="GO" id="GO:0003723">
    <property type="term" value="F:RNA binding"/>
    <property type="evidence" value="ECO:0007669"/>
    <property type="project" value="InterPro"/>
</dbReference>
<organism evidence="5 6">
    <name type="scientific">Selenomonas sputigena (strain ATCC 35185 / DSM 20758 / CCUG 44933 / VPI D19B-28)</name>
    <dbReference type="NCBI Taxonomy" id="546271"/>
    <lineage>
        <taxon>Bacteria</taxon>
        <taxon>Bacillati</taxon>
        <taxon>Bacillota</taxon>
        <taxon>Negativicutes</taxon>
        <taxon>Selenomonadales</taxon>
        <taxon>Selenomonadaceae</taxon>
        <taxon>Selenomonas</taxon>
    </lineage>
</organism>
<dbReference type="STRING" id="546271.Selsp_1276"/>
<evidence type="ECO:0000313" key="6">
    <source>
        <dbReference type="Proteomes" id="UP000003505"/>
    </source>
</evidence>
<sequence length="290" mass="31506">MKVDVRAYNIYNFRGGTMEKIESAQNKRIKWIASLKNARRRREEGVVVAEGVRLVEMAAEAGWTTRFCLVTAEAAREERAERILARLESLGCPLAEVTPEVYMKASDTDAPQGILLVLEERGASLAALAMRQEMHVVVLDGVQDPGNAGTIVRTADAAGADAVVCLADTIDVFSAKAVRASMGSVFHVPVVRNVSRTALCEFLQQGRVRLLAADLDEAAQPYYAADYSGRLALAFGNEGNGVSDEVRRMAEAKLFIPMFGKAESLNVATAAALVLYEAAGVRRGFRRHCQ</sequence>
<evidence type="ECO:0000256" key="2">
    <source>
        <dbReference type="ARBA" id="ARBA00022603"/>
    </source>
</evidence>
<gene>
    <name evidence="5" type="ORF">SELSPUOL_00951</name>
</gene>
<dbReference type="InterPro" id="IPR051259">
    <property type="entry name" value="rRNA_Methyltransferase"/>
</dbReference>
<feature type="domain" description="RNA 2-O ribose methyltransferase substrate binding" evidence="4">
    <location>
        <begin position="48"/>
        <end position="124"/>
    </location>
</feature>
<dbReference type="EMBL" id="ACKP02000015">
    <property type="protein sequence ID" value="EEX77675.1"/>
    <property type="molecule type" value="Genomic_DNA"/>
</dbReference>
<evidence type="ECO:0000313" key="5">
    <source>
        <dbReference type="EMBL" id="EEX77675.1"/>
    </source>
</evidence>
<dbReference type="OrthoDB" id="9794400at2"/>
<dbReference type="SMART" id="SM00967">
    <property type="entry name" value="SpoU_sub_bind"/>
    <property type="match status" value="1"/>
</dbReference>
<keyword evidence="3 5" id="KW-0808">Transferase</keyword>
<accession>C9LUE4</accession>
<evidence type="ECO:0000256" key="3">
    <source>
        <dbReference type="ARBA" id="ARBA00022679"/>
    </source>
</evidence>
<evidence type="ECO:0000256" key="1">
    <source>
        <dbReference type="ARBA" id="ARBA00007228"/>
    </source>
</evidence>
<dbReference type="Proteomes" id="UP000003505">
    <property type="component" value="Unassembled WGS sequence"/>
</dbReference>
<dbReference type="SUPFAM" id="SSF55315">
    <property type="entry name" value="L30e-like"/>
    <property type="match status" value="1"/>
</dbReference>
<protein>
    <submittedName>
        <fullName evidence="5">RNA methyltransferase, TrmH family</fullName>
    </submittedName>
</protein>
<dbReference type="InterPro" id="IPR029064">
    <property type="entry name" value="Ribosomal_eL30-like_sf"/>
</dbReference>